<feature type="region of interest" description="Disordered" evidence="1">
    <location>
        <begin position="13"/>
        <end position="36"/>
    </location>
</feature>
<gene>
    <name evidence="2" type="ORF">MAE02_54810</name>
</gene>
<sequence length="264" mass="30000">MIAFYRSLNMNDANGPPARKRKAASRPARDRESAEEWNWRPSTFPIEAILGKPIHIFSPEVLDQIEKEFGLGGEQLDTELKEVAVKYYHYKNLHDVPRPRFINRQAGRVKTASEGLQRVLADLPPFFERLLDEELGERTKVRLKGAVRGGRRPSLDEILTVLIDYCESFEQLLRPGAPPKGYLVKTAKSLVDAWEELSGDFKGSYNCAPHKGVQRFSASAPLFAQFVLQDLDPTLTTKQIERAIREARTEEKDAGIPYTQDDLF</sequence>
<evidence type="ECO:0000313" key="3">
    <source>
        <dbReference type="Proteomes" id="UP000321085"/>
    </source>
</evidence>
<evidence type="ECO:0000256" key="1">
    <source>
        <dbReference type="SAM" id="MobiDB-lite"/>
    </source>
</evidence>
<evidence type="ECO:0000313" key="2">
    <source>
        <dbReference type="EMBL" id="GEO17785.1"/>
    </source>
</evidence>
<dbReference type="OrthoDB" id="4307245at2"/>
<accession>A0A512C0R1</accession>
<dbReference type="AlphaFoldDB" id="A0A512C0R1"/>
<dbReference type="EMBL" id="BJYU01000125">
    <property type="protein sequence ID" value="GEO17785.1"/>
    <property type="molecule type" value="Genomic_DNA"/>
</dbReference>
<proteinExistence type="predicted"/>
<dbReference type="Proteomes" id="UP000321085">
    <property type="component" value="Unassembled WGS sequence"/>
</dbReference>
<feature type="compositionally biased region" description="Basic and acidic residues" evidence="1">
    <location>
        <begin position="27"/>
        <end position="36"/>
    </location>
</feature>
<keyword evidence="3" id="KW-1185">Reference proteome</keyword>
<reference evidence="2 3" key="1">
    <citation type="submission" date="2019-07" db="EMBL/GenBank/DDBJ databases">
        <title>Whole genome shotgun sequence of Microvirga aerophila NBRC 106136.</title>
        <authorList>
            <person name="Hosoyama A."/>
            <person name="Uohara A."/>
            <person name="Ohji S."/>
            <person name="Ichikawa N."/>
        </authorList>
    </citation>
    <scope>NUCLEOTIDE SEQUENCE [LARGE SCALE GENOMIC DNA]</scope>
    <source>
        <strain evidence="2 3">NBRC 106136</strain>
    </source>
</reference>
<protein>
    <submittedName>
        <fullName evidence="2">Uncharacterized protein</fullName>
    </submittedName>
</protein>
<organism evidence="2 3">
    <name type="scientific">Microvirga aerophila</name>
    <dbReference type="NCBI Taxonomy" id="670291"/>
    <lineage>
        <taxon>Bacteria</taxon>
        <taxon>Pseudomonadati</taxon>
        <taxon>Pseudomonadota</taxon>
        <taxon>Alphaproteobacteria</taxon>
        <taxon>Hyphomicrobiales</taxon>
        <taxon>Methylobacteriaceae</taxon>
        <taxon>Microvirga</taxon>
    </lineage>
</organism>
<name>A0A512C0R1_9HYPH</name>
<comment type="caution">
    <text evidence="2">The sequence shown here is derived from an EMBL/GenBank/DDBJ whole genome shotgun (WGS) entry which is preliminary data.</text>
</comment>